<organism evidence="1 2">
    <name type="scientific">Desmophyllum pertusum</name>
    <dbReference type="NCBI Taxonomy" id="174260"/>
    <lineage>
        <taxon>Eukaryota</taxon>
        <taxon>Metazoa</taxon>
        <taxon>Cnidaria</taxon>
        <taxon>Anthozoa</taxon>
        <taxon>Hexacorallia</taxon>
        <taxon>Scleractinia</taxon>
        <taxon>Caryophylliina</taxon>
        <taxon>Caryophylliidae</taxon>
        <taxon>Desmophyllum</taxon>
    </lineage>
</organism>
<dbReference type="EMBL" id="MU826351">
    <property type="protein sequence ID" value="KAJ7381013.1"/>
    <property type="molecule type" value="Genomic_DNA"/>
</dbReference>
<gene>
    <name evidence="1" type="ORF">OS493_004608</name>
</gene>
<reference evidence="1" key="1">
    <citation type="submission" date="2023-01" db="EMBL/GenBank/DDBJ databases">
        <title>Genome assembly of the deep-sea coral Lophelia pertusa.</title>
        <authorList>
            <person name="Herrera S."/>
            <person name="Cordes E."/>
        </authorList>
    </citation>
    <scope>NUCLEOTIDE SEQUENCE</scope>
    <source>
        <strain evidence="1">USNM1676648</strain>
        <tissue evidence="1">Polyp</tissue>
    </source>
</reference>
<comment type="caution">
    <text evidence="1">The sequence shown here is derived from an EMBL/GenBank/DDBJ whole genome shotgun (WGS) entry which is preliminary data.</text>
</comment>
<sequence>MLHEYKEKLEREERLETVRVKKSAIMCCFNTYRETGRISWNLLYPKLGAAVDCFLWFPEDWCSAESPARTREMNLIPAANVWVLFDVDEPEAFHMHLFLSVFFKIH</sequence>
<protein>
    <submittedName>
        <fullName evidence="1">Uncharacterized protein</fullName>
    </submittedName>
</protein>
<dbReference type="AlphaFoldDB" id="A0A9X0D0A6"/>
<dbReference type="Proteomes" id="UP001163046">
    <property type="component" value="Unassembled WGS sequence"/>
</dbReference>
<evidence type="ECO:0000313" key="1">
    <source>
        <dbReference type="EMBL" id="KAJ7381013.1"/>
    </source>
</evidence>
<proteinExistence type="predicted"/>
<accession>A0A9X0D0A6</accession>
<name>A0A9X0D0A6_9CNID</name>
<evidence type="ECO:0000313" key="2">
    <source>
        <dbReference type="Proteomes" id="UP001163046"/>
    </source>
</evidence>
<keyword evidence="2" id="KW-1185">Reference proteome</keyword>